<dbReference type="Gene3D" id="1.25.40.20">
    <property type="entry name" value="Ankyrin repeat-containing domain"/>
    <property type="match status" value="1"/>
</dbReference>
<proteinExistence type="predicted"/>
<evidence type="ECO:0000313" key="7">
    <source>
        <dbReference type="EMBL" id="KAF5576438.1"/>
    </source>
</evidence>
<dbReference type="InterPro" id="IPR054471">
    <property type="entry name" value="GPIID_WHD"/>
</dbReference>
<dbReference type="InterPro" id="IPR027417">
    <property type="entry name" value="P-loop_NTPase"/>
</dbReference>
<dbReference type="EMBL" id="JAAOAR010000640">
    <property type="protein sequence ID" value="KAF5576438.1"/>
    <property type="molecule type" value="Genomic_DNA"/>
</dbReference>
<keyword evidence="2" id="KW-0040">ANK repeat</keyword>
<reference evidence="7 8" key="1">
    <citation type="submission" date="2020-05" db="EMBL/GenBank/DDBJ databases">
        <title>Identification and distribution of gene clusters putatively required for synthesis of sphingolipid metabolism inhibitors in phylogenetically diverse species of the filamentous fungus Fusarium.</title>
        <authorList>
            <person name="Kim H.-S."/>
            <person name="Busman M."/>
            <person name="Brown D.W."/>
            <person name="Divon H."/>
            <person name="Uhlig S."/>
            <person name="Proctor R.H."/>
        </authorList>
    </citation>
    <scope>NUCLEOTIDE SEQUENCE [LARGE SCALE GENOMIC DNA]</scope>
    <source>
        <strain evidence="7 8">NRRL 25211</strain>
    </source>
</reference>
<dbReference type="InterPro" id="IPR036770">
    <property type="entry name" value="Ankyrin_rpt-contain_sf"/>
</dbReference>
<organism evidence="7 8">
    <name type="scientific">Fusarium pseudoanthophilum</name>
    <dbReference type="NCBI Taxonomy" id="48495"/>
    <lineage>
        <taxon>Eukaryota</taxon>
        <taxon>Fungi</taxon>
        <taxon>Dikarya</taxon>
        <taxon>Ascomycota</taxon>
        <taxon>Pezizomycotina</taxon>
        <taxon>Sordariomycetes</taxon>
        <taxon>Hypocreomycetidae</taxon>
        <taxon>Hypocreales</taxon>
        <taxon>Nectriaceae</taxon>
        <taxon>Fusarium</taxon>
        <taxon>Fusarium fujikuroi species complex</taxon>
    </lineage>
</organism>
<accession>A0A8H5KPG3</accession>
<dbReference type="Pfam" id="PF12796">
    <property type="entry name" value="Ank_2"/>
    <property type="match status" value="2"/>
</dbReference>
<evidence type="ECO:0000259" key="6">
    <source>
        <dbReference type="Pfam" id="PF24883"/>
    </source>
</evidence>
<comment type="caution">
    <text evidence="7">The sequence shown here is derived from an EMBL/GenBank/DDBJ whole genome shotgun (WGS) entry which is preliminary data.</text>
</comment>
<dbReference type="PANTHER" id="PTHR10039">
    <property type="entry name" value="AMELOGENIN"/>
    <property type="match status" value="1"/>
</dbReference>
<dbReference type="SUPFAM" id="SSF52540">
    <property type="entry name" value="P-loop containing nucleoside triphosphate hydrolases"/>
    <property type="match status" value="1"/>
</dbReference>
<feature type="repeat" description="ANK" evidence="2">
    <location>
        <begin position="1348"/>
        <end position="1380"/>
    </location>
</feature>
<dbReference type="InterPro" id="IPR002110">
    <property type="entry name" value="Ankyrin_rpt"/>
</dbReference>
<dbReference type="PROSITE" id="PS50088">
    <property type="entry name" value="ANK_REPEAT"/>
    <property type="match status" value="3"/>
</dbReference>
<feature type="domain" description="Nephrocystin 3-like N-terminal" evidence="6">
    <location>
        <begin position="685"/>
        <end position="850"/>
    </location>
</feature>
<keyword evidence="8" id="KW-1185">Reference proteome</keyword>
<dbReference type="PROSITE" id="PS50297">
    <property type="entry name" value="ANK_REP_REGION"/>
    <property type="match status" value="3"/>
</dbReference>
<dbReference type="Pfam" id="PF13843">
    <property type="entry name" value="DDE_Tnp_1_7"/>
    <property type="match status" value="1"/>
</dbReference>
<feature type="domain" description="PiggyBac transposable element-derived protein" evidence="4">
    <location>
        <begin position="6"/>
        <end position="416"/>
    </location>
</feature>
<dbReference type="Pfam" id="PF24883">
    <property type="entry name" value="NPHP3_N"/>
    <property type="match status" value="1"/>
</dbReference>
<gene>
    <name evidence="7" type="ORF">FPANT_10921</name>
</gene>
<dbReference type="InterPro" id="IPR029526">
    <property type="entry name" value="PGBD"/>
</dbReference>
<sequence>MPLPDSPVDLIHLFCPEFLVEKWVTWTNAHVETILKAPGASNAKNADILQWKPLTVANLYIWLATLIYMGNNPCERLSDYWVTSVPGKITPNHFITKFITFRQFALISRYIRTFPPSDEPGNDEPENDEPENEVERMISRVQEWGDLIQAVSTQLLLPGTNLSVDEIVILKGRSLGKGTNKSGLKILAAAEKGYLLRWEYHIPGRAAQTPARRREHSHSFAEKQRLVLDLAVSLPPATYHIFFDKLFSTPSLIKALRERGVAAIGTPSTNQGVDHSVYRDLVIAKQADREGQLQWGFDSLRAVPSEDDLVNHTAFKDKCLVLWMTSFSGSESAQHLRSRPNTTQAQAREARVFGLDYERMIDTPSIKIAYNFNMNGVDRGDQLRAHRGCGQRRNRHGGWHALAWTFLLDTILVNTYILQQKGQCSWGTYRSQADWRDTLTEALMRKYASASTLRRRYRSGNEFLPISQHNHVKGDTNGRSCEALLMRLRDYSKGTDGLEIEDWDADRTKTDSAQTWSVKVRALESDNAPLYRLYKILDAVKTKLQPGHGSGSQKVKAALKWPFDEKEVAKLVDAFQRERSLLHFAMTHESTQLVKHIKATSDDNSRQLTDLVRLIKNKSADDELRVARLDRILTGIQLSNLNIAEGIGHLQNSQMSTHQKEVLDWMSPVDYAPQQSDIFSRREPGTGEWLLESDEYNTWVKGDKQTLFCPGIPGAGKTIMASIVVNSLLESFHSESNIGVAYIYCNFRRRHEQKASDLIANLLKQLSENQPSLSKPVEELYNKRKASRTRPSLQELGRVLQEVAATYSRVYIVLDALDECETTDGTLPNLIQQVLDLQSATSTNILATSRYIPEIKEKFRKAVSLKIRASEPDVRRYLAGRMSQLPVFVQNKPELQEEIKTRILESVQGMFLLAQLHLDSLVGKRSPKAVRTILKALPSNSSTSKAYDKAYGDAMKRIEDQLTDQAILAKEALMWISCARRLLSPVELQHALGIETDSTDFDEENLSEIPDIVSACAGLVTVDEQSNTVRLAHFTTQEYFERTQDQWFPNAAQEITVKTLTYLSYDLIVDQVRTARSPKPDITVQKAAEKSDTVIDQSKDEKPGSPSPGLGRSKSQDWKIKNEVTESDEDYDVKKMLRDYPLCRYASCHWGYHARNVSEMPDIVKNFLSSEKLVKVTERLRYAGGFNPGTTGLHEAAYFGFEEAAEWMLQRCSIDALDSYNVSILEMACGLGHLSLAETLLKKGANLRGTPITYAARRGQDAIVTYLFQYGAPLEPGALEAAFRHFKDSKISIDKVPMFQTLLEHGADPNILIDETSRPLHHATSDKVEPLVRILLDHAADVNGRDKEGRTALHLAVDSEMESLVRLLVDRGAEVNAQDDQGHTPLYHTAGRDIDPIVKLLLDHGANAILQDKHGLSVPHLAMASSFECLVQSFIGRRESTNAHCATHKTHLTAVVSNSLDPDMLEDKPQMVFEDYPLITIHELALFRSLVSSIWPSRRPPGIAHMEEQLGTMQIRMEWEYEPLICSFLNRMREKRVITDKFDESLYDQALIGARPFVQATMSEVKVNIRDSQGYSSICMENMHEASRTLQMYSQQLSAIEFHREMALALLADCAELAEMLWENNAAMKEFDRTRYGKLMLAARKGQDYIDQKLHESSAVDTTLNTGSGETMTFIIHPTNVRLRELRQRFHIDLIPEPEESSPSGPQPKLVVNLQLI</sequence>
<keyword evidence="1" id="KW-0677">Repeat</keyword>
<dbReference type="InterPro" id="IPR056884">
    <property type="entry name" value="NPHP3-like_N"/>
</dbReference>
<evidence type="ECO:0000259" key="5">
    <source>
        <dbReference type="Pfam" id="PF22939"/>
    </source>
</evidence>
<evidence type="ECO:0000256" key="2">
    <source>
        <dbReference type="PROSITE-ProRule" id="PRU00023"/>
    </source>
</evidence>
<dbReference type="Pfam" id="PF22939">
    <property type="entry name" value="WHD_GPIID"/>
    <property type="match status" value="1"/>
</dbReference>
<feature type="region of interest" description="Disordered" evidence="3">
    <location>
        <begin position="1078"/>
        <end position="1117"/>
    </location>
</feature>
<protein>
    <submittedName>
        <fullName evidence="7">Heterokaryon incompatibility protein het-E-1</fullName>
    </submittedName>
</protein>
<feature type="domain" description="GPI inositol-deacylase winged helix" evidence="5">
    <location>
        <begin position="966"/>
        <end position="1040"/>
    </location>
</feature>
<dbReference type="SUPFAM" id="SSF48403">
    <property type="entry name" value="Ankyrin repeat"/>
    <property type="match status" value="1"/>
</dbReference>
<dbReference type="Proteomes" id="UP000544095">
    <property type="component" value="Unassembled WGS sequence"/>
</dbReference>
<dbReference type="PANTHER" id="PTHR10039:SF15">
    <property type="entry name" value="NACHT DOMAIN-CONTAINING PROTEIN"/>
    <property type="match status" value="1"/>
</dbReference>
<evidence type="ECO:0000259" key="4">
    <source>
        <dbReference type="Pfam" id="PF13843"/>
    </source>
</evidence>
<feature type="repeat" description="ANK" evidence="2">
    <location>
        <begin position="1315"/>
        <end position="1347"/>
    </location>
</feature>
<dbReference type="SMART" id="SM00248">
    <property type="entry name" value="ANK"/>
    <property type="match status" value="7"/>
</dbReference>
<name>A0A8H5KPG3_9HYPO</name>
<evidence type="ECO:0000256" key="3">
    <source>
        <dbReference type="SAM" id="MobiDB-lite"/>
    </source>
</evidence>
<evidence type="ECO:0000313" key="8">
    <source>
        <dbReference type="Proteomes" id="UP000544095"/>
    </source>
</evidence>
<dbReference type="Gene3D" id="3.40.50.300">
    <property type="entry name" value="P-loop containing nucleotide triphosphate hydrolases"/>
    <property type="match status" value="1"/>
</dbReference>
<evidence type="ECO:0000256" key="1">
    <source>
        <dbReference type="ARBA" id="ARBA00022737"/>
    </source>
</evidence>
<feature type="compositionally biased region" description="Basic and acidic residues" evidence="3">
    <location>
        <begin position="1087"/>
        <end position="1103"/>
    </location>
</feature>
<feature type="repeat" description="ANK" evidence="2">
    <location>
        <begin position="1381"/>
        <end position="1413"/>
    </location>
</feature>